<accession>A0A4R1Q546</accession>
<dbReference type="Pfam" id="PF02620">
    <property type="entry name" value="YceD"/>
    <property type="match status" value="1"/>
</dbReference>
<sequence>MKINIAQAKQEIGSTYQFQFAACSDELGFDEDVPWKGNAITVAGQLTNTGRVLEVQGVIKTSGTYSCGRCLEQFCTDIEVAFSENYLAAGSEAEGEDALFYEGDEIDITDLVRESILLAEPLKIVCKEECKGLCPVCGTNLNATACSCDRDSVDPRLAVLQKLLQTKS</sequence>
<protein>
    <recommendedName>
        <fullName evidence="3">DUF177 domain-containing protein</fullName>
    </recommendedName>
</protein>
<comment type="caution">
    <text evidence="1">The sequence shown here is derived from an EMBL/GenBank/DDBJ whole genome shotgun (WGS) entry which is preliminary data.</text>
</comment>
<proteinExistence type="predicted"/>
<dbReference type="OrthoDB" id="9790372at2"/>
<evidence type="ECO:0008006" key="3">
    <source>
        <dbReference type="Google" id="ProtNLM"/>
    </source>
</evidence>
<dbReference type="PANTHER" id="PTHR34374">
    <property type="entry name" value="LARGE RIBOSOMAL RNA SUBUNIT ACCUMULATION PROTEIN YCED HOMOLOG 1, CHLOROPLASTIC"/>
    <property type="match status" value="1"/>
</dbReference>
<dbReference type="PANTHER" id="PTHR34374:SF1">
    <property type="entry name" value="LARGE RIBOSOMAL RNA SUBUNIT ACCUMULATION PROTEIN YCED HOMOLOG 1, CHLOROPLASTIC"/>
    <property type="match status" value="1"/>
</dbReference>
<evidence type="ECO:0000313" key="2">
    <source>
        <dbReference type="Proteomes" id="UP000295063"/>
    </source>
</evidence>
<reference evidence="1 2" key="1">
    <citation type="submission" date="2019-03" db="EMBL/GenBank/DDBJ databases">
        <title>Genomic Encyclopedia of Type Strains, Phase IV (KMG-IV): sequencing the most valuable type-strain genomes for metagenomic binning, comparative biology and taxonomic classification.</title>
        <authorList>
            <person name="Goeker M."/>
        </authorList>
    </citation>
    <scope>NUCLEOTIDE SEQUENCE [LARGE SCALE GENOMIC DNA]</scope>
    <source>
        <strain evidence="1 2">DSM 15969</strain>
    </source>
</reference>
<dbReference type="AlphaFoldDB" id="A0A4R1Q546"/>
<dbReference type="EMBL" id="SLUI01000001">
    <property type="protein sequence ID" value="TCL40234.1"/>
    <property type="molecule type" value="Genomic_DNA"/>
</dbReference>
<organism evidence="1 2">
    <name type="scientific">Anaerospora hongkongensis</name>
    <dbReference type="NCBI Taxonomy" id="244830"/>
    <lineage>
        <taxon>Bacteria</taxon>
        <taxon>Bacillati</taxon>
        <taxon>Bacillota</taxon>
        <taxon>Negativicutes</taxon>
        <taxon>Selenomonadales</taxon>
        <taxon>Sporomusaceae</taxon>
        <taxon>Anaerospora</taxon>
    </lineage>
</organism>
<dbReference type="RefSeq" id="WP_132074827.1">
    <property type="nucleotide sequence ID" value="NZ_DAIMLW010000225.1"/>
</dbReference>
<evidence type="ECO:0000313" key="1">
    <source>
        <dbReference type="EMBL" id="TCL40234.1"/>
    </source>
</evidence>
<dbReference type="InterPro" id="IPR003772">
    <property type="entry name" value="YceD"/>
</dbReference>
<keyword evidence="2" id="KW-1185">Reference proteome</keyword>
<gene>
    <name evidence="1" type="ORF">EV210_101435</name>
</gene>
<dbReference type="Proteomes" id="UP000295063">
    <property type="component" value="Unassembled WGS sequence"/>
</dbReference>
<name>A0A4R1Q546_9FIRM</name>